<reference evidence="2 3" key="1">
    <citation type="submission" date="2018-07" db="EMBL/GenBank/DDBJ databases">
        <title>A high quality draft genome assembly of the barn swallow (H. rustica rustica).</title>
        <authorList>
            <person name="Formenti G."/>
            <person name="Chiara M."/>
            <person name="Poveda L."/>
            <person name="Francoijs K.-J."/>
            <person name="Bonisoli-Alquati A."/>
            <person name="Canova L."/>
            <person name="Gianfranceschi L."/>
            <person name="Horner D.S."/>
            <person name="Saino N."/>
        </authorList>
    </citation>
    <scope>NUCLEOTIDE SEQUENCE [LARGE SCALE GENOMIC DNA]</scope>
    <source>
        <strain evidence="2">Chelidonia</strain>
        <tissue evidence="2">Blood</tissue>
    </source>
</reference>
<dbReference type="PANTHER" id="PTHR33332">
    <property type="entry name" value="REVERSE TRANSCRIPTASE DOMAIN-CONTAINING PROTEIN"/>
    <property type="match status" value="1"/>
</dbReference>
<dbReference type="OrthoDB" id="416454at2759"/>
<proteinExistence type="predicted"/>
<dbReference type="EMBL" id="QRBI01000120">
    <property type="protein sequence ID" value="RMC07252.1"/>
    <property type="molecule type" value="Genomic_DNA"/>
</dbReference>
<keyword evidence="3" id="KW-1185">Reference proteome</keyword>
<evidence type="ECO:0000313" key="2">
    <source>
        <dbReference type="EMBL" id="RMC07252.1"/>
    </source>
</evidence>
<dbReference type="InterPro" id="IPR000477">
    <property type="entry name" value="RT_dom"/>
</dbReference>
<feature type="domain" description="Reverse transcriptase" evidence="1">
    <location>
        <begin position="39"/>
        <end position="127"/>
    </location>
</feature>
<name>A0A3M0K1Z0_HIRRU</name>
<protein>
    <recommendedName>
        <fullName evidence="1">Reverse transcriptase domain-containing protein</fullName>
    </recommendedName>
</protein>
<evidence type="ECO:0000313" key="3">
    <source>
        <dbReference type="Proteomes" id="UP000269221"/>
    </source>
</evidence>
<comment type="caution">
    <text evidence="2">The sequence shown here is derived from an EMBL/GenBank/DDBJ whole genome shotgun (WGS) entry which is preliminary data.</text>
</comment>
<organism evidence="2 3">
    <name type="scientific">Hirundo rustica rustica</name>
    <dbReference type="NCBI Taxonomy" id="333673"/>
    <lineage>
        <taxon>Eukaryota</taxon>
        <taxon>Metazoa</taxon>
        <taxon>Chordata</taxon>
        <taxon>Craniata</taxon>
        <taxon>Vertebrata</taxon>
        <taxon>Euteleostomi</taxon>
        <taxon>Archelosauria</taxon>
        <taxon>Archosauria</taxon>
        <taxon>Dinosauria</taxon>
        <taxon>Saurischia</taxon>
        <taxon>Theropoda</taxon>
        <taxon>Coelurosauria</taxon>
        <taxon>Aves</taxon>
        <taxon>Neognathae</taxon>
        <taxon>Neoaves</taxon>
        <taxon>Telluraves</taxon>
        <taxon>Australaves</taxon>
        <taxon>Passeriformes</taxon>
        <taxon>Sylvioidea</taxon>
        <taxon>Hirundinidae</taxon>
        <taxon>Hirundo</taxon>
    </lineage>
</organism>
<dbReference type="AlphaFoldDB" id="A0A3M0K1Z0"/>
<dbReference type="Pfam" id="PF00078">
    <property type="entry name" value="RVT_1"/>
    <property type="match status" value="1"/>
</dbReference>
<dbReference type="Proteomes" id="UP000269221">
    <property type="component" value="Unassembled WGS sequence"/>
</dbReference>
<dbReference type="STRING" id="333673.A0A3M0K1Z0"/>
<sequence>MENKEGTGDSQHDFAKGKWHLANLEAFYDGVTALVCEGREADIIDLDLCKGLDTVLHETVSKLERHEFDRGTDRWTRNWLDVYTLGIVVNGLMSKWRAVTSGIPEGSVLGPNWFNIFIDYMFCTFLYPFQHYTYIQLLSSENRGRQFVLLF</sequence>
<gene>
    <name evidence="2" type="ORF">DUI87_16709</name>
</gene>
<accession>A0A3M0K1Z0</accession>
<evidence type="ECO:0000259" key="1">
    <source>
        <dbReference type="Pfam" id="PF00078"/>
    </source>
</evidence>